<accession>A0AAV1QVQ5</accession>
<dbReference type="AlphaFoldDB" id="A0AAV1QVQ5"/>
<comment type="caution">
    <text evidence="2">The sequence shown here is derived from an EMBL/GenBank/DDBJ whole genome shotgun (WGS) entry which is preliminary data.</text>
</comment>
<dbReference type="Proteomes" id="UP001314170">
    <property type="component" value="Unassembled WGS sequence"/>
</dbReference>
<evidence type="ECO:0000313" key="3">
    <source>
        <dbReference type="Proteomes" id="UP001314170"/>
    </source>
</evidence>
<feature type="compositionally biased region" description="Basic and acidic residues" evidence="1">
    <location>
        <begin position="56"/>
        <end position="70"/>
    </location>
</feature>
<protein>
    <submittedName>
        <fullName evidence="2">Uncharacterized protein</fullName>
    </submittedName>
</protein>
<evidence type="ECO:0000256" key="1">
    <source>
        <dbReference type="SAM" id="MobiDB-lite"/>
    </source>
</evidence>
<feature type="compositionally biased region" description="Polar residues" evidence="1">
    <location>
        <begin position="42"/>
        <end position="55"/>
    </location>
</feature>
<name>A0AAV1QVQ5_9ROSI</name>
<keyword evidence="3" id="KW-1185">Reference proteome</keyword>
<sequence>MTPLFSFSTSGTVRSSTSTHPPELSEDLLQARRWILPDPGSNGYQQSEAGSMDSDSSVHDDFPGELEKRVMPSRGN</sequence>
<dbReference type="EMBL" id="CAWUPB010000850">
    <property type="protein sequence ID" value="CAK7325708.1"/>
    <property type="molecule type" value="Genomic_DNA"/>
</dbReference>
<evidence type="ECO:0000313" key="2">
    <source>
        <dbReference type="EMBL" id="CAK7325708.1"/>
    </source>
</evidence>
<organism evidence="2 3">
    <name type="scientific">Dovyalis caffra</name>
    <dbReference type="NCBI Taxonomy" id="77055"/>
    <lineage>
        <taxon>Eukaryota</taxon>
        <taxon>Viridiplantae</taxon>
        <taxon>Streptophyta</taxon>
        <taxon>Embryophyta</taxon>
        <taxon>Tracheophyta</taxon>
        <taxon>Spermatophyta</taxon>
        <taxon>Magnoliopsida</taxon>
        <taxon>eudicotyledons</taxon>
        <taxon>Gunneridae</taxon>
        <taxon>Pentapetalae</taxon>
        <taxon>rosids</taxon>
        <taxon>fabids</taxon>
        <taxon>Malpighiales</taxon>
        <taxon>Salicaceae</taxon>
        <taxon>Flacourtieae</taxon>
        <taxon>Dovyalis</taxon>
    </lineage>
</organism>
<feature type="region of interest" description="Disordered" evidence="1">
    <location>
        <begin position="1"/>
        <end position="76"/>
    </location>
</feature>
<feature type="compositionally biased region" description="Low complexity" evidence="1">
    <location>
        <begin position="1"/>
        <end position="19"/>
    </location>
</feature>
<reference evidence="2 3" key="1">
    <citation type="submission" date="2024-01" db="EMBL/GenBank/DDBJ databases">
        <authorList>
            <person name="Waweru B."/>
        </authorList>
    </citation>
    <scope>NUCLEOTIDE SEQUENCE [LARGE SCALE GENOMIC DNA]</scope>
</reference>
<gene>
    <name evidence="2" type="ORF">DCAF_LOCUS3397</name>
</gene>
<proteinExistence type="predicted"/>